<dbReference type="InterPro" id="IPR001623">
    <property type="entry name" value="DnaJ_domain"/>
</dbReference>
<evidence type="ECO:0000256" key="3">
    <source>
        <dbReference type="SAM" id="MobiDB-lite"/>
    </source>
</evidence>
<proteinExistence type="predicted"/>
<dbReference type="PRINTS" id="PR00625">
    <property type="entry name" value="JDOMAIN"/>
</dbReference>
<dbReference type="SMART" id="SM00271">
    <property type="entry name" value="DnaJ"/>
    <property type="match status" value="1"/>
</dbReference>
<dbReference type="AlphaFoldDB" id="A0A0R0M4U1"/>
<dbReference type="SUPFAM" id="SSF46565">
    <property type="entry name" value="Chaperone J-domain"/>
    <property type="match status" value="1"/>
</dbReference>
<evidence type="ECO:0000313" key="5">
    <source>
        <dbReference type="EMBL" id="KRH94055.1"/>
    </source>
</evidence>
<sequence>MYLFYIFFFYKIETHGKSISQSIDEYETQLENNNLTGARKIIVDLYKKQKDNNLVVKKYTDFLIKIGEFKKALTLKNLDQKQKGIIQDLDDKYENVARNFTELFTKCPLALNVRIHKIKLLIKENNLEVCDKYISQTEALYQSNDKVKNLRAIYFAYKMNHHKTIPLLFEINSNFAKTYKNLSNTYDDLTKQEDFNYHECKKMVDSITMFHRRAGEPSLFKVLLIQSLIFFSQKALEENESVSYYTKMLIDLDETDLALYLHIKSLTAEDQIEEAEKFVKKIKNDDYKRVSMKRIVDIKEKKKSDDEKKKQSQQQYQQQNYKQNNQWNQQYQKQQDYGSNYNRQTQNQDPSGYYKIIGVKPNAKPGDIKKKFYRRVLEVDPDKSKIPLTEEQRKERNAELEKLNAARDVLLSPEKRKLYDQGILDKQRSGQNANMNEQMMQQMLESFFGGGGGQQFFFSSSGGRGNGYQRQQRTFFF</sequence>
<comment type="caution">
    <text evidence="5">The sequence shown here is derived from an EMBL/GenBank/DDBJ whole genome shotgun (WGS) entry which is preliminary data.</text>
</comment>
<feature type="compositionally biased region" description="Basic and acidic residues" evidence="3">
    <location>
        <begin position="299"/>
        <end position="310"/>
    </location>
</feature>
<dbReference type="EMBL" id="LGUB01000145">
    <property type="protein sequence ID" value="KRH94055.1"/>
    <property type="molecule type" value="Genomic_DNA"/>
</dbReference>
<dbReference type="Gene3D" id="1.10.287.110">
    <property type="entry name" value="DnaJ domain"/>
    <property type="match status" value="1"/>
</dbReference>
<dbReference type="PANTHER" id="PTHR45188">
    <property type="entry name" value="DNAJ PROTEIN P58IPK HOMOLOG"/>
    <property type="match status" value="1"/>
</dbReference>
<dbReference type="CDD" id="cd06257">
    <property type="entry name" value="DnaJ"/>
    <property type="match status" value="1"/>
</dbReference>
<name>A0A0R0M4U1_9MICR</name>
<organism evidence="5 6">
    <name type="scientific">Pseudoloma neurophilia</name>
    <dbReference type="NCBI Taxonomy" id="146866"/>
    <lineage>
        <taxon>Eukaryota</taxon>
        <taxon>Fungi</taxon>
        <taxon>Fungi incertae sedis</taxon>
        <taxon>Microsporidia</taxon>
        <taxon>Pseudoloma</taxon>
    </lineage>
</organism>
<feature type="compositionally biased region" description="Polar residues" evidence="3">
    <location>
        <begin position="340"/>
        <end position="350"/>
    </location>
</feature>
<feature type="domain" description="J" evidence="4">
    <location>
        <begin position="352"/>
        <end position="423"/>
    </location>
</feature>
<evidence type="ECO:0000256" key="2">
    <source>
        <dbReference type="ARBA" id="ARBA00022803"/>
    </source>
</evidence>
<protein>
    <submittedName>
        <fullName evidence="5">Molecular chaperone (DnaJ superfamily)</fullName>
    </submittedName>
</protein>
<feature type="region of interest" description="Disordered" evidence="3">
    <location>
        <begin position="340"/>
        <end position="360"/>
    </location>
</feature>
<evidence type="ECO:0000313" key="6">
    <source>
        <dbReference type="Proteomes" id="UP000051530"/>
    </source>
</evidence>
<keyword evidence="2" id="KW-0802">TPR repeat</keyword>
<dbReference type="PROSITE" id="PS50076">
    <property type="entry name" value="DNAJ_2"/>
    <property type="match status" value="1"/>
</dbReference>
<accession>A0A0R0M4U1</accession>
<reference evidence="5 6" key="1">
    <citation type="submission" date="2015-07" db="EMBL/GenBank/DDBJ databases">
        <title>The genome of Pseudoloma neurophilia, a relevant intracellular parasite of the zebrafish.</title>
        <authorList>
            <person name="Ndikumana S."/>
            <person name="Pelin A."/>
            <person name="Sanders J."/>
            <person name="Corradi N."/>
        </authorList>
    </citation>
    <scope>NUCLEOTIDE SEQUENCE [LARGE SCALE GENOMIC DNA]</scope>
    <source>
        <strain evidence="5 6">MK1</strain>
    </source>
</reference>
<dbReference type="VEuPathDB" id="MicrosporidiaDB:M153_4020001967"/>
<evidence type="ECO:0000256" key="1">
    <source>
        <dbReference type="ARBA" id="ARBA00022737"/>
    </source>
</evidence>
<keyword evidence="1" id="KW-0677">Repeat</keyword>
<dbReference type="InterPro" id="IPR036869">
    <property type="entry name" value="J_dom_sf"/>
</dbReference>
<evidence type="ECO:0000259" key="4">
    <source>
        <dbReference type="PROSITE" id="PS50076"/>
    </source>
</evidence>
<keyword evidence="6" id="KW-1185">Reference proteome</keyword>
<feature type="compositionally biased region" description="Low complexity" evidence="3">
    <location>
        <begin position="312"/>
        <end position="324"/>
    </location>
</feature>
<dbReference type="Proteomes" id="UP000051530">
    <property type="component" value="Unassembled WGS sequence"/>
</dbReference>
<dbReference type="PANTHER" id="PTHR45188:SF2">
    <property type="entry name" value="DNAJ HOMOLOG SUBFAMILY C MEMBER 7"/>
    <property type="match status" value="1"/>
</dbReference>
<gene>
    <name evidence="5" type="ORF">M153_4020001967</name>
</gene>
<feature type="region of interest" description="Disordered" evidence="3">
    <location>
        <begin position="299"/>
        <end position="324"/>
    </location>
</feature>
<dbReference type="OrthoDB" id="550424at2759"/>
<dbReference type="Pfam" id="PF00226">
    <property type="entry name" value="DnaJ"/>
    <property type="match status" value="1"/>
</dbReference>